<evidence type="ECO:0000313" key="3">
    <source>
        <dbReference type="Proteomes" id="UP000267289"/>
    </source>
</evidence>
<proteinExistence type="predicted"/>
<dbReference type="AlphaFoldDB" id="A0A498Q476"/>
<feature type="compositionally biased region" description="Basic and acidic residues" evidence="1">
    <location>
        <begin position="59"/>
        <end position="72"/>
    </location>
</feature>
<protein>
    <submittedName>
        <fullName evidence="2">Uncharacterized protein</fullName>
    </submittedName>
</protein>
<dbReference type="EMBL" id="UPHQ01000108">
    <property type="protein sequence ID" value="VBA39175.1"/>
    <property type="molecule type" value="Genomic_DNA"/>
</dbReference>
<feature type="compositionally biased region" description="Low complexity" evidence="1">
    <location>
        <begin position="84"/>
        <end position="108"/>
    </location>
</feature>
<gene>
    <name evidence="2" type="ORF">LAUMK13_02463</name>
</gene>
<evidence type="ECO:0000256" key="1">
    <source>
        <dbReference type="SAM" id="MobiDB-lite"/>
    </source>
</evidence>
<feature type="region of interest" description="Disordered" evidence="1">
    <location>
        <begin position="59"/>
        <end position="142"/>
    </location>
</feature>
<organism evidence="2 3">
    <name type="scientific">Mycobacterium innocens</name>
    <dbReference type="NCBI Taxonomy" id="2341083"/>
    <lineage>
        <taxon>Bacteria</taxon>
        <taxon>Bacillati</taxon>
        <taxon>Actinomycetota</taxon>
        <taxon>Actinomycetes</taxon>
        <taxon>Mycobacteriales</taxon>
        <taxon>Mycobacteriaceae</taxon>
        <taxon>Mycobacterium</taxon>
    </lineage>
</organism>
<evidence type="ECO:0000313" key="2">
    <source>
        <dbReference type="EMBL" id="VBA39175.1"/>
    </source>
</evidence>
<name>A0A498Q476_9MYCO</name>
<dbReference type="Proteomes" id="UP000267289">
    <property type="component" value="Unassembled WGS sequence"/>
</dbReference>
<sequence length="142" mass="14430">MIGQRFFNGGGQDGVRAGLDEDLVSGVEGGADGPVELHCLADVLVPVVGVEASGIREVTCHGGEEGDGRRAGFDAGEGGGEFGPDGVDVGGVRRVVDVDPAGPDVGRVASPDQFLDGGHFSGDDDRRNTVDRSDIQTAAAVR</sequence>
<reference evidence="2 3" key="1">
    <citation type="submission" date="2018-09" db="EMBL/GenBank/DDBJ databases">
        <authorList>
            <person name="Tagini F."/>
        </authorList>
    </citation>
    <scope>NUCLEOTIDE SEQUENCE [LARGE SCALE GENOMIC DNA]</scope>
    <source>
        <strain evidence="2 3">MK13</strain>
    </source>
</reference>
<accession>A0A498Q476</accession>
<feature type="compositionally biased region" description="Basic and acidic residues" evidence="1">
    <location>
        <begin position="121"/>
        <end position="134"/>
    </location>
</feature>
<keyword evidence="3" id="KW-1185">Reference proteome</keyword>